<evidence type="ECO:0000313" key="1">
    <source>
        <dbReference type="EMBL" id="RYC79140.1"/>
    </source>
</evidence>
<evidence type="ECO:0000313" key="2">
    <source>
        <dbReference type="Proteomes" id="UP000290540"/>
    </source>
</evidence>
<organism evidence="1 2">
    <name type="scientific">Fusarium oxysporum f. sp. narcissi</name>
    <dbReference type="NCBI Taxonomy" id="451672"/>
    <lineage>
        <taxon>Eukaryota</taxon>
        <taxon>Fungi</taxon>
        <taxon>Dikarya</taxon>
        <taxon>Ascomycota</taxon>
        <taxon>Pezizomycotina</taxon>
        <taxon>Sordariomycetes</taxon>
        <taxon>Hypocreomycetidae</taxon>
        <taxon>Hypocreales</taxon>
        <taxon>Nectriaceae</taxon>
        <taxon>Fusarium</taxon>
        <taxon>Fusarium oxysporum species complex</taxon>
    </lineage>
</organism>
<reference evidence="1 2" key="1">
    <citation type="submission" date="2016-12" db="EMBL/GenBank/DDBJ databases">
        <title>Draft genome sequence of Fusarium oxysporum causing rot on Narcissus.</title>
        <authorList>
            <person name="Armitage A.D."/>
            <person name="Taylor A."/>
            <person name="Clarkson J.P."/>
            <person name="Harrison R.J."/>
            <person name="Jackson A.C."/>
        </authorList>
    </citation>
    <scope>NUCLEOTIDE SEQUENCE [LARGE SCALE GENOMIC DNA]</scope>
    <source>
        <strain evidence="1 2">N139</strain>
    </source>
</reference>
<dbReference type="EMBL" id="MQTW01000760">
    <property type="protein sequence ID" value="RYC79140.1"/>
    <property type="molecule type" value="Genomic_DNA"/>
</dbReference>
<name>A0A4Q2UZF8_FUSOX</name>
<protein>
    <submittedName>
        <fullName evidence="1">Uncharacterized protein</fullName>
    </submittedName>
</protein>
<dbReference type="AlphaFoldDB" id="A0A4Q2UZF8"/>
<proteinExistence type="predicted"/>
<sequence>MVATSPQAGYEEEEEP</sequence>
<comment type="caution">
    <text evidence="1">The sequence shown here is derived from an EMBL/GenBank/DDBJ whole genome shotgun (WGS) entry which is preliminary data.</text>
</comment>
<gene>
    <name evidence="1" type="ORF">BFJ63_vAg17983</name>
</gene>
<accession>A0A4Q2UZF8</accession>
<dbReference type="Proteomes" id="UP000290540">
    <property type="component" value="Unassembled WGS sequence"/>
</dbReference>
<feature type="non-terminal residue" evidence="1">
    <location>
        <position position="16"/>
    </location>
</feature>